<evidence type="ECO:0000313" key="1">
    <source>
        <dbReference type="EMBL" id="GIY14162.1"/>
    </source>
</evidence>
<gene>
    <name evidence="1" type="ORF">CEXT_732741</name>
</gene>
<evidence type="ECO:0000313" key="2">
    <source>
        <dbReference type="Proteomes" id="UP001054945"/>
    </source>
</evidence>
<proteinExistence type="predicted"/>
<keyword evidence="2" id="KW-1185">Reference proteome</keyword>
<organism evidence="1 2">
    <name type="scientific">Caerostris extrusa</name>
    <name type="common">Bark spider</name>
    <name type="synonym">Caerostris bankana</name>
    <dbReference type="NCBI Taxonomy" id="172846"/>
    <lineage>
        <taxon>Eukaryota</taxon>
        <taxon>Metazoa</taxon>
        <taxon>Ecdysozoa</taxon>
        <taxon>Arthropoda</taxon>
        <taxon>Chelicerata</taxon>
        <taxon>Arachnida</taxon>
        <taxon>Araneae</taxon>
        <taxon>Araneomorphae</taxon>
        <taxon>Entelegynae</taxon>
        <taxon>Araneoidea</taxon>
        <taxon>Araneidae</taxon>
        <taxon>Caerostris</taxon>
    </lineage>
</organism>
<dbReference type="EMBL" id="BPLR01007051">
    <property type="protein sequence ID" value="GIY14162.1"/>
    <property type="molecule type" value="Genomic_DNA"/>
</dbReference>
<sequence>MPRNRNANRINEAALHRLKGIFISPVIKELSGRLSHRFPRNTKPETITIHGGRRVFRKTRFSQKLISRESDRTGVGRGVDICGKGWWK</sequence>
<comment type="caution">
    <text evidence="1">The sequence shown here is derived from an EMBL/GenBank/DDBJ whole genome shotgun (WGS) entry which is preliminary data.</text>
</comment>
<accession>A0AAV4R1B7</accession>
<name>A0AAV4R1B7_CAEEX</name>
<reference evidence="1 2" key="1">
    <citation type="submission" date="2021-06" db="EMBL/GenBank/DDBJ databases">
        <title>Caerostris extrusa draft genome.</title>
        <authorList>
            <person name="Kono N."/>
            <person name="Arakawa K."/>
        </authorList>
    </citation>
    <scope>NUCLEOTIDE SEQUENCE [LARGE SCALE GENOMIC DNA]</scope>
</reference>
<dbReference type="AlphaFoldDB" id="A0AAV4R1B7"/>
<dbReference type="Proteomes" id="UP001054945">
    <property type="component" value="Unassembled WGS sequence"/>
</dbReference>
<protein>
    <submittedName>
        <fullName evidence="1">Uncharacterized protein</fullName>
    </submittedName>
</protein>